<dbReference type="PANTHER" id="PTHR36166">
    <property type="entry name" value="CHROMOSOME 9, WHOLE GENOME SHOTGUN SEQUENCE"/>
    <property type="match status" value="1"/>
</dbReference>
<gene>
    <name evidence="1" type="ORF">K469DRAFT_560380</name>
</gene>
<dbReference type="EMBL" id="ML994619">
    <property type="protein sequence ID" value="KAF2190116.1"/>
    <property type="molecule type" value="Genomic_DNA"/>
</dbReference>
<name>A0A6A6EJN0_9PEZI</name>
<dbReference type="AlphaFoldDB" id="A0A6A6EJN0"/>
<evidence type="ECO:0000313" key="1">
    <source>
        <dbReference type="EMBL" id="KAF2190116.1"/>
    </source>
</evidence>
<dbReference type="SUPFAM" id="SSF55961">
    <property type="entry name" value="Bet v1-like"/>
    <property type="match status" value="1"/>
</dbReference>
<keyword evidence="2" id="KW-1185">Reference proteome</keyword>
<accession>A0A6A6EJN0</accession>
<dbReference type="PANTHER" id="PTHR36166:SF1">
    <property type="entry name" value="SRPBCC DOMAIN-CONTAINING PROTEIN"/>
    <property type="match status" value="1"/>
</dbReference>
<dbReference type="InterPro" id="IPR023393">
    <property type="entry name" value="START-like_dom_sf"/>
</dbReference>
<dbReference type="Gene3D" id="3.30.530.20">
    <property type="match status" value="1"/>
</dbReference>
<evidence type="ECO:0000313" key="2">
    <source>
        <dbReference type="Proteomes" id="UP000800200"/>
    </source>
</evidence>
<dbReference type="OrthoDB" id="509124at2759"/>
<organism evidence="1 2">
    <name type="scientific">Zopfia rhizophila CBS 207.26</name>
    <dbReference type="NCBI Taxonomy" id="1314779"/>
    <lineage>
        <taxon>Eukaryota</taxon>
        <taxon>Fungi</taxon>
        <taxon>Dikarya</taxon>
        <taxon>Ascomycota</taxon>
        <taxon>Pezizomycotina</taxon>
        <taxon>Dothideomycetes</taxon>
        <taxon>Dothideomycetes incertae sedis</taxon>
        <taxon>Zopfiaceae</taxon>
        <taxon>Zopfia</taxon>
    </lineage>
</organism>
<sequence length="156" mass="17632">MDLLNASIEISTAPEDVREKFLDFSQIPTYHPNGFFKSLGPAIPNKPLEPGDKMHNVLEGMTFDPIFLENSPTCFRWLGSLPGIFSGEHIFRFEPSIATHGGTTFVQEEKFTGILAFLMGDGFVARSIGLREKTKRGWESYNRDLKTWCERSKKGN</sequence>
<protein>
    <submittedName>
        <fullName evidence="1">Uncharacterized protein</fullName>
    </submittedName>
</protein>
<proteinExistence type="predicted"/>
<dbReference type="Proteomes" id="UP000800200">
    <property type="component" value="Unassembled WGS sequence"/>
</dbReference>
<reference evidence="1" key="1">
    <citation type="journal article" date="2020" name="Stud. Mycol.">
        <title>101 Dothideomycetes genomes: a test case for predicting lifestyles and emergence of pathogens.</title>
        <authorList>
            <person name="Haridas S."/>
            <person name="Albert R."/>
            <person name="Binder M."/>
            <person name="Bloem J."/>
            <person name="Labutti K."/>
            <person name="Salamov A."/>
            <person name="Andreopoulos B."/>
            <person name="Baker S."/>
            <person name="Barry K."/>
            <person name="Bills G."/>
            <person name="Bluhm B."/>
            <person name="Cannon C."/>
            <person name="Castanera R."/>
            <person name="Culley D."/>
            <person name="Daum C."/>
            <person name="Ezra D."/>
            <person name="Gonzalez J."/>
            <person name="Henrissat B."/>
            <person name="Kuo A."/>
            <person name="Liang C."/>
            <person name="Lipzen A."/>
            <person name="Lutzoni F."/>
            <person name="Magnuson J."/>
            <person name="Mondo S."/>
            <person name="Nolan M."/>
            <person name="Ohm R."/>
            <person name="Pangilinan J."/>
            <person name="Park H.-J."/>
            <person name="Ramirez L."/>
            <person name="Alfaro M."/>
            <person name="Sun H."/>
            <person name="Tritt A."/>
            <person name="Yoshinaga Y."/>
            <person name="Zwiers L.-H."/>
            <person name="Turgeon B."/>
            <person name="Goodwin S."/>
            <person name="Spatafora J."/>
            <person name="Crous P."/>
            <person name="Grigoriev I."/>
        </authorList>
    </citation>
    <scope>NUCLEOTIDE SEQUENCE</scope>
    <source>
        <strain evidence="1">CBS 207.26</strain>
    </source>
</reference>
<dbReference type="CDD" id="cd07822">
    <property type="entry name" value="SRPBCC_4"/>
    <property type="match status" value="1"/>
</dbReference>